<name>A0A0L7K4R9_OPEBR</name>
<dbReference type="GO" id="GO:0016020">
    <property type="term" value="C:membrane"/>
    <property type="evidence" value="ECO:0007669"/>
    <property type="project" value="TreeGrafter"/>
</dbReference>
<dbReference type="STRING" id="104452.A0A0L7K4R9"/>
<reference evidence="4 5" key="1">
    <citation type="journal article" date="2015" name="Genome Biol. Evol.">
        <title>The genome of winter moth (Operophtera brumata) provides a genomic perspective on sexual dimorphism and phenology.</title>
        <authorList>
            <person name="Derks M.F."/>
            <person name="Smit S."/>
            <person name="Salis L."/>
            <person name="Schijlen E."/>
            <person name="Bossers A."/>
            <person name="Mateman C."/>
            <person name="Pijl A.S."/>
            <person name="de Ridder D."/>
            <person name="Groenen M.A."/>
            <person name="Visser M.E."/>
            <person name="Megens H.J."/>
        </authorList>
    </citation>
    <scope>NUCLEOTIDE SEQUENCE [LARGE SCALE GENOMIC DNA]</scope>
    <source>
        <strain evidence="4">WM2013NL</strain>
        <tissue evidence="4">Head and thorax</tissue>
    </source>
</reference>
<evidence type="ECO:0000256" key="1">
    <source>
        <dbReference type="SAM" id="MobiDB-lite"/>
    </source>
</evidence>
<dbReference type="EMBL" id="JTDY01011450">
    <property type="protein sequence ID" value="KOB56339.1"/>
    <property type="molecule type" value="Genomic_DNA"/>
</dbReference>
<feature type="region of interest" description="Disordered" evidence="1">
    <location>
        <begin position="226"/>
        <end position="252"/>
    </location>
</feature>
<keyword evidence="2" id="KW-1133">Transmembrane helix</keyword>
<proteinExistence type="predicted"/>
<feature type="transmembrane region" description="Helical" evidence="2">
    <location>
        <begin position="161"/>
        <end position="186"/>
    </location>
</feature>
<dbReference type="InterPro" id="IPR012464">
    <property type="entry name" value="DUF1676"/>
</dbReference>
<gene>
    <name evidence="4" type="ORF">OBRU01_24472</name>
</gene>
<evidence type="ECO:0000256" key="3">
    <source>
        <dbReference type="SAM" id="SignalP"/>
    </source>
</evidence>
<evidence type="ECO:0000313" key="4">
    <source>
        <dbReference type="EMBL" id="KOB56339.1"/>
    </source>
</evidence>
<keyword evidence="2" id="KW-0812">Transmembrane</keyword>
<dbReference type="Pfam" id="PF07898">
    <property type="entry name" value="DUF1676"/>
    <property type="match status" value="1"/>
</dbReference>
<feature type="chain" id="PRO_5005572143" evidence="3">
    <location>
        <begin position="27"/>
        <end position="252"/>
    </location>
</feature>
<dbReference type="PANTHER" id="PTHR21879:SF27">
    <property type="entry name" value="OSIRIS 10A"/>
    <property type="match status" value="1"/>
</dbReference>
<feature type="compositionally biased region" description="Polar residues" evidence="1">
    <location>
        <begin position="226"/>
        <end position="240"/>
    </location>
</feature>
<sequence length="252" mass="27727">MSPKSSFIVILSLLMVEVIPIQLQEGEQIVENYVNDSQLNECVSIQRSSELGLQEGEQIVENYVKDSQLNECVSIQRSSELGVCFGKEILNKLNKYDEAETFSLASGISFVRDEKTPRDIGSFLDKDPMDFRVSNEDRTHFSQWSTGIRDGSKGRLLARNLLVPFLLGFKFQISTLLPILLGLLLIASKKAFLLAKVALLAVTVFSGSGFGQSFGGFGGYPGPALSSYSSEKSAEQTTAAPITPDELRDRLE</sequence>
<protein>
    <submittedName>
        <fullName evidence="4">Osiris 10</fullName>
    </submittedName>
</protein>
<keyword evidence="3" id="KW-0732">Signal</keyword>
<evidence type="ECO:0000313" key="5">
    <source>
        <dbReference type="Proteomes" id="UP000037510"/>
    </source>
</evidence>
<accession>A0A0L7K4R9</accession>
<dbReference type="PANTHER" id="PTHR21879">
    <property type="entry name" value="FI03362P-RELATED-RELATED"/>
    <property type="match status" value="1"/>
</dbReference>
<feature type="signal peptide" evidence="3">
    <location>
        <begin position="1"/>
        <end position="26"/>
    </location>
</feature>
<comment type="caution">
    <text evidence="4">The sequence shown here is derived from an EMBL/GenBank/DDBJ whole genome shotgun (WGS) entry which is preliminary data.</text>
</comment>
<keyword evidence="2" id="KW-0472">Membrane</keyword>
<evidence type="ECO:0000256" key="2">
    <source>
        <dbReference type="SAM" id="Phobius"/>
    </source>
</evidence>
<keyword evidence="5" id="KW-1185">Reference proteome</keyword>
<dbReference type="AlphaFoldDB" id="A0A0L7K4R9"/>
<dbReference type="Proteomes" id="UP000037510">
    <property type="component" value="Unassembled WGS sequence"/>
</dbReference>
<feature type="transmembrane region" description="Helical" evidence="2">
    <location>
        <begin position="193"/>
        <end position="211"/>
    </location>
</feature>
<feature type="non-terminal residue" evidence="4">
    <location>
        <position position="252"/>
    </location>
</feature>
<organism evidence="4 5">
    <name type="scientific">Operophtera brumata</name>
    <name type="common">Winter moth</name>
    <name type="synonym">Phalaena brumata</name>
    <dbReference type="NCBI Taxonomy" id="104452"/>
    <lineage>
        <taxon>Eukaryota</taxon>
        <taxon>Metazoa</taxon>
        <taxon>Ecdysozoa</taxon>
        <taxon>Arthropoda</taxon>
        <taxon>Hexapoda</taxon>
        <taxon>Insecta</taxon>
        <taxon>Pterygota</taxon>
        <taxon>Neoptera</taxon>
        <taxon>Endopterygota</taxon>
        <taxon>Lepidoptera</taxon>
        <taxon>Glossata</taxon>
        <taxon>Ditrysia</taxon>
        <taxon>Geometroidea</taxon>
        <taxon>Geometridae</taxon>
        <taxon>Larentiinae</taxon>
        <taxon>Operophtera</taxon>
    </lineage>
</organism>